<comment type="similarity">
    <text evidence="1">Belongs to the sulfur carrier protein TusA family.</text>
</comment>
<dbReference type="InterPro" id="IPR001455">
    <property type="entry name" value="TusA-like"/>
</dbReference>
<dbReference type="AlphaFoldDB" id="A0A662Z9L6"/>
<keyword evidence="4" id="KW-1185">Reference proteome</keyword>
<name>A0A662Z9L6_9GAMM</name>
<evidence type="ECO:0000259" key="2">
    <source>
        <dbReference type="Pfam" id="PF01206"/>
    </source>
</evidence>
<dbReference type="InterPro" id="IPR036868">
    <property type="entry name" value="TusA-like_sf"/>
</dbReference>
<dbReference type="RefSeq" id="WP_074837892.1">
    <property type="nucleotide sequence ID" value="NZ_CP047056.1"/>
</dbReference>
<feature type="domain" description="UPF0033" evidence="2">
    <location>
        <begin position="4"/>
        <end position="73"/>
    </location>
</feature>
<gene>
    <name evidence="3" type="ORF">SAMN04487865_100180</name>
</gene>
<dbReference type="Proteomes" id="UP000243374">
    <property type="component" value="Unassembled WGS sequence"/>
</dbReference>
<organism evidence="3 4">
    <name type="scientific">Succinivibrio dextrinosolvens</name>
    <dbReference type="NCBI Taxonomy" id="83771"/>
    <lineage>
        <taxon>Bacteria</taxon>
        <taxon>Pseudomonadati</taxon>
        <taxon>Pseudomonadota</taxon>
        <taxon>Gammaproteobacteria</taxon>
        <taxon>Aeromonadales</taxon>
        <taxon>Succinivibrionaceae</taxon>
        <taxon>Succinivibrio</taxon>
    </lineage>
</organism>
<evidence type="ECO:0000313" key="3">
    <source>
        <dbReference type="EMBL" id="SFJ73453.1"/>
    </source>
</evidence>
<evidence type="ECO:0000313" key="4">
    <source>
        <dbReference type="Proteomes" id="UP000243374"/>
    </source>
</evidence>
<proteinExistence type="inferred from homology"/>
<evidence type="ECO:0000256" key="1">
    <source>
        <dbReference type="ARBA" id="ARBA00008984"/>
    </source>
</evidence>
<dbReference type="Pfam" id="PF01206">
    <property type="entry name" value="TusA"/>
    <property type="match status" value="1"/>
</dbReference>
<accession>A0A662Z9L6</accession>
<dbReference type="EMBL" id="FOSF01000001">
    <property type="protein sequence ID" value="SFJ73453.1"/>
    <property type="molecule type" value="Genomic_DNA"/>
</dbReference>
<dbReference type="PANTHER" id="PTHR33279">
    <property type="entry name" value="SULFUR CARRIER PROTEIN YEDF-RELATED"/>
    <property type="match status" value="1"/>
</dbReference>
<dbReference type="Gene3D" id="3.30.110.40">
    <property type="entry name" value="TusA-like domain"/>
    <property type="match status" value="1"/>
</dbReference>
<sequence>MDTITLDCRGMKCPEPLTMLRNAVRKANSGQIVELLSDDPVSERDVPAFCKFMKHELLRMPTKEHPYSFLVKKKE</sequence>
<protein>
    <submittedName>
        <fullName evidence="3">tRNA 2-thiouridine synthesizing protein A</fullName>
    </submittedName>
</protein>
<dbReference type="NCBIfam" id="NF001423">
    <property type="entry name" value="PRK00299.1"/>
    <property type="match status" value="1"/>
</dbReference>
<dbReference type="PANTHER" id="PTHR33279:SF2">
    <property type="entry name" value="SULFUR CARRIER PROTEIN TUSA"/>
    <property type="match status" value="1"/>
</dbReference>
<dbReference type="SUPFAM" id="SSF64307">
    <property type="entry name" value="SirA-like"/>
    <property type="match status" value="1"/>
</dbReference>
<reference evidence="3 4" key="1">
    <citation type="submission" date="2016-10" db="EMBL/GenBank/DDBJ databases">
        <authorList>
            <person name="Varghese N."/>
            <person name="Submissions S."/>
        </authorList>
    </citation>
    <scope>NUCLEOTIDE SEQUENCE [LARGE SCALE GENOMIC DNA]</scope>
    <source>
        <strain evidence="3 4">22B</strain>
    </source>
</reference>
<dbReference type="OrthoDB" id="9797352at2"/>